<sequence>MDDRSETPRRDTTARDVTWALAALTYLGFLALLTLTPRPWGREVDQVPWGVLNPAAWLSSATWTTGTAREFVLNILLFVPAGLLAARFRGAWGLGAAVLLTGAVEVAQIPLANRLSDPRDIVANVGGALVGLALGAASRSGAPPPPPTGRATADPSAPEGDRRSMY</sequence>
<feature type="transmembrane region" description="Helical" evidence="2">
    <location>
        <begin position="55"/>
        <end position="79"/>
    </location>
</feature>
<keyword evidence="2" id="KW-0472">Membrane</keyword>
<reference evidence="4" key="2">
    <citation type="submission" date="2024-02" db="EMBL/GenBank/DDBJ databases">
        <authorList>
            <person name="Prathaban M."/>
            <person name="Mythili R."/>
            <person name="Sharmila Devi N."/>
            <person name="Sobanaa M."/>
            <person name="Prathiviraj R."/>
            <person name="Selvin J."/>
        </authorList>
    </citation>
    <scope>NUCLEOTIDE SEQUENCE</scope>
    <source>
        <strain evidence="4">MP1014</strain>
    </source>
</reference>
<dbReference type="Proteomes" id="UP001310387">
    <property type="component" value="Unassembled WGS sequence"/>
</dbReference>
<accession>A0ABU7Z7D3</accession>
<dbReference type="Pfam" id="PF04892">
    <property type="entry name" value="VanZ"/>
    <property type="match status" value="1"/>
</dbReference>
<feature type="transmembrane region" description="Helical" evidence="2">
    <location>
        <begin position="17"/>
        <end position="35"/>
    </location>
</feature>
<feature type="transmembrane region" description="Helical" evidence="2">
    <location>
        <begin position="91"/>
        <end position="109"/>
    </location>
</feature>
<reference evidence="4" key="1">
    <citation type="journal article" date="2024" name="Antonie Van Leeuwenhoek">
        <title>Isoptericola haloaureus sp. nov., a dimorphic actinobacterium isolated from mangrove sediments of southeast India, implicating biosaline agricultural significance through nitrogen fixation and salt tolerance genes.</title>
        <authorList>
            <person name="Prathaban M."/>
            <person name="Prathiviraj R."/>
            <person name="Ravichandran M."/>
            <person name="Natarajan S.D."/>
            <person name="Sobanaa M."/>
            <person name="Hari Krishna Kumar S."/>
            <person name="Chandrasekar V."/>
            <person name="Selvin J."/>
        </authorList>
    </citation>
    <scope>NUCLEOTIDE SEQUENCE</scope>
    <source>
        <strain evidence="4">MP1014</strain>
    </source>
</reference>
<evidence type="ECO:0000313" key="4">
    <source>
        <dbReference type="EMBL" id="MEG3615420.1"/>
    </source>
</evidence>
<evidence type="ECO:0000313" key="5">
    <source>
        <dbReference type="Proteomes" id="UP001310387"/>
    </source>
</evidence>
<keyword evidence="5" id="KW-1185">Reference proteome</keyword>
<proteinExistence type="predicted"/>
<evidence type="ECO:0000256" key="2">
    <source>
        <dbReference type="SAM" id="Phobius"/>
    </source>
</evidence>
<evidence type="ECO:0000256" key="1">
    <source>
        <dbReference type="SAM" id="MobiDB-lite"/>
    </source>
</evidence>
<dbReference type="EMBL" id="JBAGLP010000117">
    <property type="protein sequence ID" value="MEG3615420.1"/>
    <property type="molecule type" value="Genomic_DNA"/>
</dbReference>
<organism evidence="4 5">
    <name type="scientific">Isoptericola haloaureus</name>
    <dbReference type="NCBI Taxonomy" id="1542902"/>
    <lineage>
        <taxon>Bacteria</taxon>
        <taxon>Bacillati</taxon>
        <taxon>Actinomycetota</taxon>
        <taxon>Actinomycetes</taxon>
        <taxon>Micrococcales</taxon>
        <taxon>Promicromonosporaceae</taxon>
        <taxon>Isoptericola</taxon>
    </lineage>
</organism>
<gene>
    <name evidence="4" type="ORF">V5O49_09835</name>
</gene>
<evidence type="ECO:0000259" key="3">
    <source>
        <dbReference type="Pfam" id="PF04892"/>
    </source>
</evidence>
<feature type="domain" description="VanZ-like" evidence="3">
    <location>
        <begin position="24"/>
        <end position="134"/>
    </location>
</feature>
<comment type="caution">
    <text evidence="4">The sequence shown here is derived from an EMBL/GenBank/DDBJ whole genome shotgun (WGS) entry which is preliminary data.</text>
</comment>
<name>A0ABU7Z7D3_9MICO</name>
<keyword evidence="2" id="KW-0812">Transmembrane</keyword>
<dbReference type="RefSeq" id="WP_332902069.1">
    <property type="nucleotide sequence ID" value="NZ_JBAGLP010000117.1"/>
</dbReference>
<feature type="region of interest" description="Disordered" evidence="1">
    <location>
        <begin position="136"/>
        <end position="166"/>
    </location>
</feature>
<keyword evidence="2" id="KW-1133">Transmembrane helix</keyword>
<dbReference type="InterPro" id="IPR006976">
    <property type="entry name" value="VanZ-like"/>
</dbReference>
<protein>
    <submittedName>
        <fullName evidence="4">VanZ family protein</fullName>
    </submittedName>
</protein>